<feature type="transmembrane region" description="Helical" evidence="1">
    <location>
        <begin position="28"/>
        <end position="47"/>
    </location>
</feature>
<accession>A0A812U429</accession>
<evidence type="ECO:0000313" key="2">
    <source>
        <dbReference type="EMBL" id="CAE7561173.1"/>
    </source>
</evidence>
<feature type="transmembrane region" description="Helical" evidence="1">
    <location>
        <begin position="67"/>
        <end position="88"/>
    </location>
</feature>
<dbReference type="EMBL" id="CAJNDS010002669">
    <property type="protein sequence ID" value="CAE7561173.1"/>
    <property type="molecule type" value="Genomic_DNA"/>
</dbReference>
<reference evidence="2" key="1">
    <citation type="submission" date="2021-02" db="EMBL/GenBank/DDBJ databases">
        <authorList>
            <person name="Dougan E. K."/>
            <person name="Rhodes N."/>
            <person name="Thang M."/>
            <person name="Chan C."/>
        </authorList>
    </citation>
    <scope>NUCLEOTIDE SEQUENCE</scope>
</reference>
<evidence type="ECO:0000256" key="1">
    <source>
        <dbReference type="SAM" id="Phobius"/>
    </source>
</evidence>
<evidence type="ECO:0008006" key="4">
    <source>
        <dbReference type="Google" id="ProtNLM"/>
    </source>
</evidence>
<proteinExistence type="predicted"/>
<protein>
    <recommendedName>
        <fullName evidence="4">Transmembrane protein</fullName>
    </recommendedName>
</protein>
<evidence type="ECO:0000313" key="3">
    <source>
        <dbReference type="Proteomes" id="UP000604046"/>
    </source>
</evidence>
<feature type="transmembrane region" description="Helical" evidence="1">
    <location>
        <begin position="190"/>
        <end position="211"/>
    </location>
</feature>
<organism evidence="2 3">
    <name type="scientific">Symbiodinium natans</name>
    <dbReference type="NCBI Taxonomy" id="878477"/>
    <lineage>
        <taxon>Eukaryota</taxon>
        <taxon>Sar</taxon>
        <taxon>Alveolata</taxon>
        <taxon>Dinophyceae</taxon>
        <taxon>Suessiales</taxon>
        <taxon>Symbiodiniaceae</taxon>
        <taxon>Symbiodinium</taxon>
    </lineage>
</organism>
<dbReference type="Proteomes" id="UP000604046">
    <property type="component" value="Unassembled WGS sequence"/>
</dbReference>
<keyword evidence="3" id="KW-1185">Reference proteome</keyword>
<comment type="caution">
    <text evidence="2">The sequence shown here is derived from an EMBL/GenBank/DDBJ whole genome shotgun (WGS) entry which is preliminary data.</text>
</comment>
<dbReference type="AlphaFoldDB" id="A0A812U429"/>
<keyword evidence="1" id="KW-0812">Transmembrane</keyword>
<keyword evidence="1" id="KW-0472">Membrane</keyword>
<gene>
    <name evidence="2" type="ORF">SNAT2548_LOCUS31651</name>
</gene>
<keyword evidence="1" id="KW-1133">Transmembrane helix</keyword>
<name>A0A812U429_9DINO</name>
<sequence>MCDCICDCLGGCCKCLYDATRSIPIPSIFSFLLFLTGYSLAVSGRTQSIVALDQMGLNTLTALLHDLGFGFFVALIFNLLSVMAAFLASGKTREMVFSRADYCCTACFQFLLGRCALSLILAGSLAMLMVDTVLLFGIASASSLVLQVDAACGLRSVMISVADAVSLLTHTHISLDVFDSICRSNLSTGFTLLATGTCLLVLGQTLLIVFLSSNYTRIILQPYLASHHKDHKDSDHRAYGSTESTAP</sequence>